<protein>
    <submittedName>
        <fullName evidence="1">Uncharacterized protein</fullName>
    </submittedName>
</protein>
<reference evidence="2" key="1">
    <citation type="journal article" date="2019" name="Int. J. Syst. Evol. Microbiol.">
        <title>The Global Catalogue of Microorganisms (GCM) 10K type strain sequencing project: providing services to taxonomists for standard genome sequencing and annotation.</title>
        <authorList>
            <consortium name="The Broad Institute Genomics Platform"/>
            <consortium name="The Broad Institute Genome Sequencing Center for Infectious Disease"/>
            <person name="Wu L."/>
            <person name="Ma J."/>
        </authorList>
    </citation>
    <scope>NUCLEOTIDE SEQUENCE [LARGE SCALE GENOMIC DNA]</scope>
    <source>
        <strain evidence="2">CGMCC 4.7275</strain>
    </source>
</reference>
<dbReference type="Proteomes" id="UP000660265">
    <property type="component" value="Unassembled WGS sequence"/>
</dbReference>
<keyword evidence="2" id="KW-1185">Reference proteome</keyword>
<name>A0ABQ2EKD6_9ACTN</name>
<proteinExistence type="predicted"/>
<organism evidence="1 2">
    <name type="scientific">Streptomyces camponoticapitis</name>
    <dbReference type="NCBI Taxonomy" id="1616125"/>
    <lineage>
        <taxon>Bacteria</taxon>
        <taxon>Bacillati</taxon>
        <taxon>Actinomycetota</taxon>
        <taxon>Actinomycetes</taxon>
        <taxon>Kitasatosporales</taxon>
        <taxon>Streptomycetaceae</taxon>
        <taxon>Streptomyces</taxon>
    </lineage>
</organism>
<evidence type="ECO:0000313" key="1">
    <source>
        <dbReference type="EMBL" id="GGK14765.1"/>
    </source>
</evidence>
<dbReference type="EMBL" id="BMMV01000020">
    <property type="protein sequence ID" value="GGK14765.1"/>
    <property type="molecule type" value="Genomic_DNA"/>
</dbReference>
<comment type="caution">
    <text evidence="1">The sequence shown here is derived from an EMBL/GenBank/DDBJ whole genome shotgun (WGS) entry which is preliminary data.</text>
</comment>
<gene>
    <name evidence="1" type="ORF">GCM10011583_53400</name>
</gene>
<accession>A0ABQ2EKD6</accession>
<dbReference type="RefSeq" id="WP_189110126.1">
    <property type="nucleotide sequence ID" value="NZ_BMMV01000020.1"/>
</dbReference>
<evidence type="ECO:0000313" key="2">
    <source>
        <dbReference type="Proteomes" id="UP000660265"/>
    </source>
</evidence>
<sequence>MSRRTVLGGVAQPSKADVDESLVRAEAGVTGKWEWAVPSGRRLLVGRPG</sequence>